<evidence type="ECO:0000313" key="2">
    <source>
        <dbReference type="Proteomes" id="UP000217785"/>
    </source>
</evidence>
<dbReference type="EMBL" id="BDUF01000076">
    <property type="protein sequence ID" value="GAX91058.1"/>
    <property type="molecule type" value="Genomic_DNA"/>
</dbReference>
<sequence>MANKRKSKSSVPRHKRLDRHGRLQAAKHWFPKYVGKNLVQGYKKRFGVSLECAIRELEVLGIELDQKYIKQVRQSEEARLRNRRERKLRMVNDMEDDSSIDSTFCFIAGHTENGFPYGTTWEEEKRNREKLADQRERDSLGEKLDDLVKGTNETKCSFNFTDIRNGSVYSRPYH</sequence>
<dbReference type="AlphaFoldDB" id="A0A292YMA5"/>
<dbReference type="Proteomes" id="UP000217785">
    <property type="component" value="Unassembled WGS sequence"/>
</dbReference>
<name>A0A292YMA5_9BACL</name>
<organism evidence="1 2">
    <name type="scientific">Effusibacillus lacus</name>
    <dbReference type="NCBI Taxonomy" id="1348429"/>
    <lineage>
        <taxon>Bacteria</taxon>
        <taxon>Bacillati</taxon>
        <taxon>Bacillota</taxon>
        <taxon>Bacilli</taxon>
        <taxon>Bacillales</taxon>
        <taxon>Alicyclobacillaceae</taxon>
        <taxon>Effusibacillus</taxon>
    </lineage>
</organism>
<evidence type="ECO:0000313" key="1">
    <source>
        <dbReference type="EMBL" id="GAX91058.1"/>
    </source>
</evidence>
<proteinExistence type="predicted"/>
<accession>A0A292YMA5</accession>
<reference evidence="2" key="1">
    <citation type="submission" date="2017-07" db="EMBL/GenBank/DDBJ databases">
        <title>Draft genome sequence of Effusibacillus lacus strain skLN1.</title>
        <authorList>
            <person name="Watanabe M."/>
            <person name="Kojima H."/>
            <person name="Fukui M."/>
        </authorList>
    </citation>
    <scope>NUCLEOTIDE SEQUENCE [LARGE SCALE GENOMIC DNA]</scope>
    <source>
        <strain evidence="2">skLN1</strain>
    </source>
</reference>
<gene>
    <name evidence="1" type="ORF">EFBL_2718</name>
</gene>
<protein>
    <submittedName>
        <fullName evidence="1">Uncharacterized protein</fullName>
    </submittedName>
</protein>
<comment type="caution">
    <text evidence="1">The sequence shown here is derived from an EMBL/GenBank/DDBJ whole genome shotgun (WGS) entry which is preliminary data.</text>
</comment>
<keyword evidence="2" id="KW-1185">Reference proteome</keyword>